<comment type="caution">
    <text evidence="2">The sequence shown here is derived from an EMBL/GenBank/DDBJ whole genome shotgun (WGS) entry which is preliminary data.</text>
</comment>
<proteinExistence type="predicted"/>
<dbReference type="SMART" id="SM00881">
    <property type="entry name" value="CoA_binding"/>
    <property type="match status" value="1"/>
</dbReference>
<dbReference type="PANTHER" id="PTHR33303:SF2">
    <property type="entry name" value="COA-BINDING DOMAIN-CONTAINING PROTEIN"/>
    <property type="match status" value="1"/>
</dbReference>
<dbReference type="InterPro" id="IPR036291">
    <property type="entry name" value="NAD(P)-bd_dom_sf"/>
</dbReference>
<evidence type="ECO:0000259" key="1">
    <source>
        <dbReference type="SMART" id="SM00881"/>
    </source>
</evidence>
<sequence length="139" mass="14858">MQDKKIKALLERSHRIALVGASAKPHRASYQVMSYLLNSGYEVVPVNPSLAGQQLLGQPVVASLAEIEGDVDMVDIFRNSVDAGYVVDEAIAVGARSVWMQLGVINEDAAERAEAAGLDVVMDRCPAIEIPRLGVSLNG</sequence>
<feature type="domain" description="CoA-binding" evidence="1">
    <location>
        <begin position="9"/>
        <end position="104"/>
    </location>
</feature>
<dbReference type="EMBL" id="JACEMT010000052">
    <property type="protein sequence ID" value="MBA4503197.1"/>
    <property type="molecule type" value="Genomic_DNA"/>
</dbReference>
<dbReference type="RefSeq" id="WP_181740731.1">
    <property type="nucleotide sequence ID" value="NZ_JACEMT010000052.1"/>
</dbReference>
<gene>
    <name evidence="2" type="ORF">H1S06_12590</name>
</gene>
<keyword evidence="3" id="KW-1185">Reference proteome</keyword>
<dbReference type="Gene3D" id="3.40.50.720">
    <property type="entry name" value="NAD(P)-binding Rossmann-like Domain"/>
    <property type="match status" value="1"/>
</dbReference>
<protein>
    <submittedName>
        <fullName evidence="2">CoA-binding protein</fullName>
    </submittedName>
</protein>
<organism evidence="2 3">
    <name type="scientific">Marinobacterium marinum</name>
    <dbReference type="NCBI Taxonomy" id="2756129"/>
    <lineage>
        <taxon>Bacteria</taxon>
        <taxon>Pseudomonadati</taxon>
        <taxon>Pseudomonadota</taxon>
        <taxon>Gammaproteobacteria</taxon>
        <taxon>Oceanospirillales</taxon>
        <taxon>Oceanospirillaceae</taxon>
        <taxon>Marinobacterium</taxon>
    </lineage>
</organism>
<dbReference type="AlphaFoldDB" id="A0A7W1WZW5"/>
<dbReference type="InterPro" id="IPR003781">
    <property type="entry name" value="CoA-bd"/>
</dbReference>
<dbReference type="Proteomes" id="UP000538931">
    <property type="component" value="Unassembled WGS sequence"/>
</dbReference>
<dbReference type="PANTHER" id="PTHR33303">
    <property type="entry name" value="CYTOPLASMIC PROTEIN-RELATED"/>
    <property type="match status" value="1"/>
</dbReference>
<evidence type="ECO:0000313" key="2">
    <source>
        <dbReference type="EMBL" id="MBA4503197.1"/>
    </source>
</evidence>
<dbReference type="SUPFAM" id="SSF51735">
    <property type="entry name" value="NAD(P)-binding Rossmann-fold domains"/>
    <property type="match status" value="1"/>
</dbReference>
<dbReference type="Pfam" id="PF13380">
    <property type="entry name" value="CoA_binding_2"/>
    <property type="match status" value="1"/>
</dbReference>
<name>A0A7W1WZW5_9GAMM</name>
<evidence type="ECO:0000313" key="3">
    <source>
        <dbReference type="Proteomes" id="UP000538931"/>
    </source>
</evidence>
<reference evidence="2 3" key="1">
    <citation type="submission" date="2020-07" db="EMBL/GenBank/DDBJ databases">
        <title>Bacterium isolated from marien macroalgae.</title>
        <authorList>
            <person name="Zhu K."/>
            <person name="Lu D."/>
            <person name="Du Z."/>
        </authorList>
    </citation>
    <scope>NUCLEOTIDE SEQUENCE [LARGE SCALE GENOMIC DNA]</scope>
    <source>
        <strain evidence="2 3">3-1745</strain>
    </source>
</reference>
<accession>A0A7W1WZW5</accession>